<protein>
    <submittedName>
        <fullName evidence="3">Uncharacterized protein</fullName>
    </submittedName>
</protein>
<dbReference type="AlphaFoldDB" id="A0AAV4IFH1"/>
<keyword evidence="2" id="KW-1133">Transmembrane helix</keyword>
<feature type="region of interest" description="Disordered" evidence="1">
    <location>
        <begin position="112"/>
        <end position="230"/>
    </location>
</feature>
<reference evidence="3 4" key="1">
    <citation type="journal article" date="2021" name="Elife">
        <title>Chloroplast acquisition without the gene transfer in kleptoplastic sea slugs, Plakobranchus ocellatus.</title>
        <authorList>
            <person name="Maeda T."/>
            <person name="Takahashi S."/>
            <person name="Yoshida T."/>
            <person name="Shimamura S."/>
            <person name="Takaki Y."/>
            <person name="Nagai Y."/>
            <person name="Toyoda A."/>
            <person name="Suzuki Y."/>
            <person name="Arimoto A."/>
            <person name="Ishii H."/>
            <person name="Satoh N."/>
            <person name="Nishiyama T."/>
            <person name="Hasebe M."/>
            <person name="Maruyama T."/>
            <person name="Minagawa J."/>
            <person name="Obokata J."/>
            <person name="Shigenobu S."/>
        </authorList>
    </citation>
    <scope>NUCLEOTIDE SEQUENCE [LARGE SCALE GENOMIC DNA]</scope>
</reference>
<evidence type="ECO:0000256" key="2">
    <source>
        <dbReference type="SAM" id="Phobius"/>
    </source>
</evidence>
<organism evidence="3 4">
    <name type="scientific">Elysia marginata</name>
    <dbReference type="NCBI Taxonomy" id="1093978"/>
    <lineage>
        <taxon>Eukaryota</taxon>
        <taxon>Metazoa</taxon>
        <taxon>Spiralia</taxon>
        <taxon>Lophotrochozoa</taxon>
        <taxon>Mollusca</taxon>
        <taxon>Gastropoda</taxon>
        <taxon>Heterobranchia</taxon>
        <taxon>Euthyneura</taxon>
        <taxon>Panpulmonata</taxon>
        <taxon>Sacoglossa</taxon>
        <taxon>Placobranchoidea</taxon>
        <taxon>Plakobranchidae</taxon>
        <taxon>Elysia</taxon>
    </lineage>
</organism>
<accession>A0AAV4IFH1</accession>
<name>A0AAV4IFH1_9GAST</name>
<feature type="compositionally biased region" description="Basic residues" evidence="1">
    <location>
        <begin position="192"/>
        <end position="201"/>
    </location>
</feature>
<dbReference type="Proteomes" id="UP000762676">
    <property type="component" value="Unassembled WGS sequence"/>
</dbReference>
<evidence type="ECO:0000313" key="3">
    <source>
        <dbReference type="EMBL" id="GFS08909.1"/>
    </source>
</evidence>
<evidence type="ECO:0000256" key="1">
    <source>
        <dbReference type="SAM" id="MobiDB-lite"/>
    </source>
</evidence>
<keyword evidence="2" id="KW-0472">Membrane</keyword>
<proteinExistence type="predicted"/>
<gene>
    <name evidence="3" type="ORF">ElyMa_003024700</name>
</gene>
<sequence length="230" mass="24999">MPTEIKARSVYVPTNIVSQRAQSSSRHRANQRHQFSGRRLLIMVLCGILLFIPGLVLTIVGLETNDKGDAKLDSRLQFVYRALGPLMCTVGSLVMFASCIYFYCYGTGPQGPGGQHHDIEHDGASGSKGSSGRSKSHHSSHHSHHHSQSQHHHHHHNGRAVDVKSSGDGECRLSLRSETAHSTDAAGPGPSSHHHHSKTNRRSTGMAVAAEEEVPLAQMEDSFDLGIKGQ</sequence>
<comment type="caution">
    <text evidence="3">The sequence shown here is derived from an EMBL/GenBank/DDBJ whole genome shotgun (WGS) entry which is preliminary data.</text>
</comment>
<evidence type="ECO:0000313" key="4">
    <source>
        <dbReference type="Proteomes" id="UP000762676"/>
    </source>
</evidence>
<feature type="transmembrane region" description="Helical" evidence="2">
    <location>
        <begin position="82"/>
        <end position="104"/>
    </location>
</feature>
<feature type="compositionally biased region" description="Basic residues" evidence="1">
    <location>
        <begin position="134"/>
        <end position="158"/>
    </location>
</feature>
<keyword evidence="2" id="KW-0812">Transmembrane</keyword>
<keyword evidence="4" id="KW-1185">Reference proteome</keyword>
<dbReference type="EMBL" id="BMAT01006250">
    <property type="protein sequence ID" value="GFS08909.1"/>
    <property type="molecule type" value="Genomic_DNA"/>
</dbReference>
<feature type="transmembrane region" description="Helical" evidence="2">
    <location>
        <begin position="40"/>
        <end position="62"/>
    </location>
</feature>
<feature type="compositionally biased region" description="Basic and acidic residues" evidence="1">
    <location>
        <begin position="159"/>
        <end position="181"/>
    </location>
</feature>